<name>A0A3A6UT00_LEGPN</name>
<dbReference type="Proteomes" id="UP000277145">
    <property type="component" value="Unassembled WGS sequence"/>
</dbReference>
<evidence type="ECO:0000256" key="1">
    <source>
        <dbReference type="SAM" id="MobiDB-lite"/>
    </source>
</evidence>
<protein>
    <recommendedName>
        <fullName evidence="4">VWFA domain-containing protein</fullName>
    </recommendedName>
</protein>
<evidence type="ECO:0008006" key="4">
    <source>
        <dbReference type="Google" id="ProtNLM"/>
    </source>
</evidence>
<proteinExistence type="predicted"/>
<dbReference type="RefSeq" id="WP_011214180.1">
    <property type="nucleotide sequence ID" value="NZ_CP021281.1"/>
</dbReference>
<feature type="region of interest" description="Disordered" evidence="1">
    <location>
        <begin position="205"/>
        <end position="241"/>
    </location>
</feature>
<feature type="compositionally biased region" description="Polar residues" evidence="1">
    <location>
        <begin position="208"/>
        <end position="241"/>
    </location>
</feature>
<dbReference type="EMBL" id="QWDR01000003">
    <property type="protein sequence ID" value="RJY27221.1"/>
    <property type="molecule type" value="Genomic_DNA"/>
</dbReference>
<dbReference type="AlphaFoldDB" id="A0A3A6UT00"/>
<organism evidence="2 3">
    <name type="scientific">Legionella pneumophila subsp. pneumophila</name>
    <dbReference type="NCBI Taxonomy" id="91891"/>
    <lineage>
        <taxon>Bacteria</taxon>
        <taxon>Pseudomonadati</taxon>
        <taxon>Pseudomonadota</taxon>
        <taxon>Gammaproteobacteria</taxon>
        <taxon>Legionellales</taxon>
        <taxon>Legionellaceae</taxon>
        <taxon>Legionella</taxon>
    </lineage>
</organism>
<evidence type="ECO:0000313" key="3">
    <source>
        <dbReference type="Proteomes" id="UP000277145"/>
    </source>
</evidence>
<accession>A0A3A6UT00</accession>
<dbReference type="Gene3D" id="3.40.50.410">
    <property type="entry name" value="von Willebrand factor, type A domain"/>
    <property type="match status" value="1"/>
</dbReference>
<dbReference type="InterPro" id="IPR036465">
    <property type="entry name" value="vWFA_dom_sf"/>
</dbReference>
<gene>
    <name evidence="2" type="ORF">D1H98_13345</name>
</gene>
<sequence length="241" mass="26216">MNRNQLVLLNSLIAQQNFSSLQAKVQTLTAEGSTRLYGTSFDTLKSLAMSAHANNVLLFTDGEDSARDSQEMRQLSELVSGLLLEAKARNKFFVIFCGTDGDALTKDIAKTFDSPIIHTQSADFMSAIKDPEKLKSYAAERGLFTVKYSVHLETGPKTETNTHLIADLSGQIVALDPVEINPNSTLSITIAQGDQTLVDSKKSFTPPVVQQGTNPNGFLNRSSAHSSTYQDPLNTSQLNMA</sequence>
<comment type="caution">
    <text evidence="2">The sequence shown here is derived from an EMBL/GenBank/DDBJ whole genome shotgun (WGS) entry which is preliminary data.</text>
</comment>
<evidence type="ECO:0000313" key="2">
    <source>
        <dbReference type="EMBL" id="RJY27221.1"/>
    </source>
</evidence>
<reference evidence="2 3" key="1">
    <citation type="submission" date="2018-08" db="EMBL/GenBank/DDBJ databases">
        <title>Genome Sequences of Legionella pneumophila subsp. pneumophila Isolates, Recovered from a Drinking Water System in a Large Builging.</title>
        <authorList>
            <person name="Gomez-Alvarez V."/>
            <person name="Boczek L."/>
            <person name="King D."/>
            <person name="Pemberton A."/>
            <person name="Pfaller S."/>
            <person name="Rodgers M."/>
            <person name="Santodomingo J."/>
            <person name="Revetta R."/>
        </authorList>
    </citation>
    <scope>NUCLEOTIDE SEQUENCE [LARGE SCALE GENOMIC DNA]</scope>
    <source>
        <strain evidence="2 3">L01C.1</strain>
    </source>
</reference>